<protein>
    <submittedName>
        <fullName evidence="6">Fe-S cluster protein</fullName>
    </submittedName>
</protein>
<dbReference type="PROSITE" id="PS51656">
    <property type="entry name" value="4FE4S"/>
    <property type="match status" value="1"/>
</dbReference>
<dbReference type="EMBL" id="DSUH01000063">
    <property type="protein sequence ID" value="HGU31765.1"/>
    <property type="molecule type" value="Genomic_DNA"/>
</dbReference>
<keyword evidence="4" id="KW-0411">Iron-sulfur</keyword>
<evidence type="ECO:0000256" key="1">
    <source>
        <dbReference type="ARBA" id="ARBA00022485"/>
    </source>
</evidence>
<accession>A0A7C4MPB8</accession>
<keyword evidence="1" id="KW-0004">4Fe-4S</keyword>
<dbReference type="GO" id="GO:0051539">
    <property type="term" value="F:4 iron, 4 sulfur cluster binding"/>
    <property type="evidence" value="ECO:0007669"/>
    <property type="project" value="UniProtKB-KW"/>
</dbReference>
<dbReference type="Pfam" id="PF04060">
    <property type="entry name" value="FeS"/>
    <property type="match status" value="1"/>
</dbReference>
<evidence type="ECO:0000313" key="6">
    <source>
        <dbReference type="EMBL" id="HGU31765.1"/>
    </source>
</evidence>
<evidence type="ECO:0000256" key="3">
    <source>
        <dbReference type="ARBA" id="ARBA00023004"/>
    </source>
</evidence>
<sequence length="178" mass="19917">MLLEHYELEIFNSKCNPQAMAVHCFAHLREDISQALPYLNAALGGFEYVKDPPSVTFKVSGKLITVHGDKIAVNALKDEAEARKIVEWLKREINDIWERRAEITPSDQAAPRPQLIEILKLLPKTNCKACGEPTCMVFAARATEGVKDSANCPELTPEAKAKLDAYLGRFRFADFEIA</sequence>
<dbReference type="Gene3D" id="1.10.15.40">
    <property type="entry name" value="Electron transport complex subunit B, putative Fe-S cluster"/>
    <property type="match status" value="1"/>
</dbReference>
<reference evidence="6" key="1">
    <citation type="journal article" date="2020" name="mSystems">
        <title>Genome- and Community-Level Interaction Insights into Carbon Utilization and Element Cycling Functions of Hydrothermarchaeota in Hydrothermal Sediment.</title>
        <authorList>
            <person name="Zhou Z."/>
            <person name="Liu Y."/>
            <person name="Xu W."/>
            <person name="Pan J."/>
            <person name="Luo Z.H."/>
            <person name="Li M."/>
        </authorList>
    </citation>
    <scope>NUCLEOTIDE SEQUENCE [LARGE SCALE GENOMIC DNA]</scope>
    <source>
        <strain evidence="6">SpSt-477</strain>
    </source>
</reference>
<organism evidence="6">
    <name type="scientific">Desulfatirhabdium butyrativorans</name>
    <dbReference type="NCBI Taxonomy" id="340467"/>
    <lineage>
        <taxon>Bacteria</taxon>
        <taxon>Pseudomonadati</taxon>
        <taxon>Thermodesulfobacteriota</taxon>
        <taxon>Desulfobacteria</taxon>
        <taxon>Desulfobacterales</taxon>
        <taxon>Desulfatirhabdiaceae</taxon>
        <taxon>Desulfatirhabdium</taxon>
    </lineage>
</organism>
<proteinExistence type="predicted"/>
<dbReference type="InterPro" id="IPR007202">
    <property type="entry name" value="4Fe-4S_dom"/>
</dbReference>
<keyword evidence="3" id="KW-0408">Iron</keyword>
<evidence type="ECO:0000259" key="5">
    <source>
        <dbReference type="PROSITE" id="PS51656"/>
    </source>
</evidence>
<feature type="domain" description="4Fe-4S" evidence="5">
    <location>
        <begin position="110"/>
        <end position="169"/>
    </location>
</feature>
<gene>
    <name evidence="6" type="ORF">ENS29_02790</name>
</gene>
<dbReference type="GO" id="GO:0046872">
    <property type="term" value="F:metal ion binding"/>
    <property type="evidence" value="ECO:0007669"/>
    <property type="project" value="UniProtKB-KW"/>
</dbReference>
<dbReference type="AlphaFoldDB" id="A0A7C4MPB8"/>
<comment type="caution">
    <text evidence="6">The sequence shown here is derived from an EMBL/GenBank/DDBJ whole genome shotgun (WGS) entry which is preliminary data.</text>
</comment>
<evidence type="ECO:0000256" key="2">
    <source>
        <dbReference type="ARBA" id="ARBA00022723"/>
    </source>
</evidence>
<evidence type="ECO:0000256" key="4">
    <source>
        <dbReference type="ARBA" id="ARBA00023014"/>
    </source>
</evidence>
<name>A0A7C4MPB8_9BACT</name>
<keyword evidence="2" id="KW-0479">Metal-binding</keyword>